<reference evidence="1" key="2">
    <citation type="journal article" date="2015" name="Data Brief">
        <title>Shoot transcriptome of the giant reed, Arundo donax.</title>
        <authorList>
            <person name="Barrero R.A."/>
            <person name="Guerrero F.D."/>
            <person name="Moolhuijzen P."/>
            <person name="Goolsby J.A."/>
            <person name="Tidwell J."/>
            <person name="Bellgard S.E."/>
            <person name="Bellgard M.I."/>
        </authorList>
    </citation>
    <scope>NUCLEOTIDE SEQUENCE</scope>
    <source>
        <tissue evidence="1">Shoot tissue taken approximately 20 cm above the soil surface</tissue>
    </source>
</reference>
<accession>A0A0A9CDV2</accession>
<dbReference type="EMBL" id="GBRH01225297">
    <property type="protein sequence ID" value="JAD72598.1"/>
    <property type="molecule type" value="Transcribed_RNA"/>
</dbReference>
<protein>
    <submittedName>
        <fullName evidence="1">Uncharacterized protein</fullName>
    </submittedName>
</protein>
<reference evidence="1" key="1">
    <citation type="submission" date="2014-09" db="EMBL/GenBank/DDBJ databases">
        <authorList>
            <person name="Magalhaes I.L.F."/>
            <person name="Oliveira U."/>
            <person name="Santos F.R."/>
            <person name="Vidigal T.H.D.A."/>
            <person name="Brescovit A.D."/>
            <person name="Santos A.J."/>
        </authorList>
    </citation>
    <scope>NUCLEOTIDE SEQUENCE</scope>
    <source>
        <tissue evidence="1">Shoot tissue taken approximately 20 cm above the soil surface</tissue>
    </source>
</reference>
<dbReference type="AlphaFoldDB" id="A0A0A9CDV2"/>
<name>A0A0A9CDV2_ARUDO</name>
<proteinExistence type="predicted"/>
<sequence>MCNVFEFINLGCNFRLAFCNQNTQGWHAIL</sequence>
<organism evidence="1">
    <name type="scientific">Arundo donax</name>
    <name type="common">Giant reed</name>
    <name type="synonym">Donax arundinaceus</name>
    <dbReference type="NCBI Taxonomy" id="35708"/>
    <lineage>
        <taxon>Eukaryota</taxon>
        <taxon>Viridiplantae</taxon>
        <taxon>Streptophyta</taxon>
        <taxon>Embryophyta</taxon>
        <taxon>Tracheophyta</taxon>
        <taxon>Spermatophyta</taxon>
        <taxon>Magnoliopsida</taxon>
        <taxon>Liliopsida</taxon>
        <taxon>Poales</taxon>
        <taxon>Poaceae</taxon>
        <taxon>PACMAD clade</taxon>
        <taxon>Arundinoideae</taxon>
        <taxon>Arundineae</taxon>
        <taxon>Arundo</taxon>
    </lineage>
</organism>
<evidence type="ECO:0000313" key="1">
    <source>
        <dbReference type="EMBL" id="JAD72598.1"/>
    </source>
</evidence>